<keyword evidence="3" id="KW-0808">Transferase</keyword>
<dbReference type="InterPro" id="IPR031811">
    <property type="entry name" value="ALGX/ALGJ_SGNH-like"/>
</dbReference>
<reference evidence="9 10" key="1">
    <citation type="submission" date="2023-08" db="EMBL/GenBank/DDBJ databases">
        <title>Microbacterium sp. nov., isolated from a waste landfill.</title>
        <authorList>
            <person name="Wen W."/>
        </authorList>
    </citation>
    <scope>NUCLEOTIDE SEQUENCE [LARGE SCALE GENOMIC DNA]</scope>
    <source>
        <strain evidence="9 10">ASV81</strain>
    </source>
</reference>
<name>A0ABU0XNP4_9MICO</name>
<keyword evidence="7" id="KW-0472">Membrane</keyword>
<keyword evidence="6" id="KW-0016">Alginate biosynthesis</keyword>
<keyword evidence="5" id="KW-0574">Periplasm</keyword>
<evidence type="ECO:0000256" key="4">
    <source>
        <dbReference type="ARBA" id="ARBA00022729"/>
    </source>
</evidence>
<protein>
    <recommendedName>
        <fullName evidence="8">AlgX/AlgJ SGNH hydrolase-like domain-containing protein</fullName>
    </recommendedName>
</protein>
<evidence type="ECO:0000313" key="10">
    <source>
        <dbReference type="Proteomes" id="UP001230289"/>
    </source>
</evidence>
<evidence type="ECO:0000256" key="2">
    <source>
        <dbReference type="ARBA" id="ARBA00005182"/>
    </source>
</evidence>
<comment type="subcellular location">
    <subcellularLocation>
        <location evidence="1">Periplasm</location>
    </subcellularLocation>
</comment>
<dbReference type="RefSeq" id="WP_308490324.1">
    <property type="nucleotide sequence ID" value="NZ_JAVFCB010000010.1"/>
</dbReference>
<comment type="pathway">
    <text evidence="2">Glycan biosynthesis; alginate biosynthesis.</text>
</comment>
<evidence type="ECO:0000259" key="8">
    <source>
        <dbReference type="Pfam" id="PF16822"/>
    </source>
</evidence>
<evidence type="ECO:0000256" key="1">
    <source>
        <dbReference type="ARBA" id="ARBA00004418"/>
    </source>
</evidence>
<keyword evidence="7" id="KW-0812">Transmembrane</keyword>
<dbReference type="EMBL" id="JAVFCB010000010">
    <property type="protein sequence ID" value="MDQ4215375.1"/>
    <property type="molecule type" value="Genomic_DNA"/>
</dbReference>
<evidence type="ECO:0000256" key="3">
    <source>
        <dbReference type="ARBA" id="ARBA00022679"/>
    </source>
</evidence>
<accession>A0ABU0XNP4</accession>
<feature type="domain" description="AlgX/AlgJ SGNH hydrolase-like" evidence="8">
    <location>
        <begin position="105"/>
        <end position="242"/>
    </location>
</feature>
<keyword evidence="10" id="KW-1185">Reference proteome</keyword>
<evidence type="ECO:0000313" key="9">
    <source>
        <dbReference type="EMBL" id="MDQ4215375.1"/>
    </source>
</evidence>
<comment type="caution">
    <text evidence="9">The sequence shown here is derived from an EMBL/GenBank/DDBJ whole genome shotgun (WGS) entry which is preliminary data.</text>
</comment>
<dbReference type="Pfam" id="PF16822">
    <property type="entry name" value="ALGX"/>
    <property type="match status" value="1"/>
</dbReference>
<keyword evidence="4" id="KW-0732">Signal</keyword>
<gene>
    <name evidence="9" type="ORF">RBR11_15760</name>
</gene>
<proteinExistence type="predicted"/>
<dbReference type="Proteomes" id="UP001230289">
    <property type="component" value="Unassembled WGS sequence"/>
</dbReference>
<feature type="transmembrane region" description="Helical" evidence="7">
    <location>
        <begin position="24"/>
        <end position="44"/>
    </location>
</feature>
<organism evidence="9 10">
    <name type="scientific">Microbacterium capsulatum</name>
    <dbReference type="NCBI Taxonomy" id="3041921"/>
    <lineage>
        <taxon>Bacteria</taxon>
        <taxon>Bacillati</taxon>
        <taxon>Actinomycetota</taxon>
        <taxon>Actinomycetes</taxon>
        <taxon>Micrococcales</taxon>
        <taxon>Microbacteriaceae</taxon>
        <taxon>Microbacterium</taxon>
    </lineage>
</organism>
<evidence type="ECO:0000256" key="7">
    <source>
        <dbReference type="SAM" id="Phobius"/>
    </source>
</evidence>
<sequence>MTGLHDVSSHGATPRAPRRWWRHAGYAPLSVLAAASVAALLLGMTTTAQQNRHTVPAVTAAPTGTAKECRPPVAAPAAQPWLSGGASAEQTWQQHSAELAKPYLVGSNGWTFWSDYIEQYASQAVGRDTLSQAQLDAWASYHKSIRDNLAAQGIEFYIEITPSTSSVYPEQLPTWMQSLRGSTILDQYLSVAGDLPVIDLRQNLIAAKTPDTHLFSWSNSHWTGYGGYVGWKQIASCVNAMHPSDKPLQVPAITGTRVIGDFNEWASFGVPSPGQDWSVPTFAHPLQDVTYTDNNQQTKTVPGDTDMDAGWLPLHTSVPNSWTGKSALIIRDSMGNALSPYWDQAYSPTVQVSHLYNSYSVWPNYRQLVDEYHPKVVIVQIAERHLINAPPPGAGY</sequence>
<evidence type="ECO:0000256" key="6">
    <source>
        <dbReference type="ARBA" id="ARBA00022841"/>
    </source>
</evidence>
<keyword evidence="7" id="KW-1133">Transmembrane helix</keyword>
<evidence type="ECO:0000256" key="5">
    <source>
        <dbReference type="ARBA" id="ARBA00022764"/>
    </source>
</evidence>